<evidence type="ECO:0000313" key="3">
    <source>
        <dbReference type="WBParaSite" id="scaffold40862_cov357.g23766"/>
    </source>
</evidence>
<feature type="transmembrane region" description="Helical" evidence="1">
    <location>
        <begin position="105"/>
        <end position="130"/>
    </location>
</feature>
<dbReference type="WBParaSite" id="scaffold40862_cov357.g23766">
    <property type="protein sequence ID" value="scaffold40862_cov357.g23766"/>
    <property type="gene ID" value="scaffold40862_cov357.g23766"/>
</dbReference>
<dbReference type="AlphaFoldDB" id="A0A915MIR4"/>
<dbReference type="Proteomes" id="UP000887561">
    <property type="component" value="Unplaced"/>
</dbReference>
<proteinExistence type="predicted"/>
<evidence type="ECO:0000256" key="1">
    <source>
        <dbReference type="SAM" id="Phobius"/>
    </source>
</evidence>
<keyword evidence="2" id="KW-1185">Reference proteome</keyword>
<evidence type="ECO:0000313" key="2">
    <source>
        <dbReference type="Proteomes" id="UP000887561"/>
    </source>
</evidence>
<name>A0A915MIR4_MELJA</name>
<keyword evidence="1" id="KW-1133">Transmembrane helix</keyword>
<keyword evidence="1" id="KW-0472">Membrane</keyword>
<accession>A0A915MIR4</accession>
<organism evidence="2 3">
    <name type="scientific">Meloidogyne javanica</name>
    <name type="common">Root-knot nematode worm</name>
    <dbReference type="NCBI Taxonomy" id="6303"/>
    <lineage>
        <taxon>Eukaryota</taxon>
        <taxon>Metazoa</taxon>
        <taxon>Ecdysozoa</taxon>
        <taxon>Nematoda</taxon>
        <taxon>Chromadorea</taxon>
        <taxon>Rhabditida</taxon>
        <taxon>Tylenchina</taxon>
        <taxon>Tylenchomorpha</taxon>
        <taxon>Tylenchoidea</taxon>
        <taxon>Meloidogynidae</taxon>
        <taxon>Meloidogyninae</taxon>
        <taxon>Meloidogyne</taxon>
        <taxon>Meloidogyne incognita group</taxon>
    </lineage>
</organism>
<keyword evidence="1" id="KW-0812">Transmembrane</keyword>
<sequence>MLEENQSTTENAENGFISDNFTTPLIYQERTQRRLIPFLFSQLFFLWSGKLMRKGYKGKLKQVDDVFDLPASLNLTTLGSVLSHPLETETSTFAPILLRVYGRQFFLLGILRFIGDILKFAGPILLHMLISSLQTNKEMVKI</sequence>
<reference evidence="3" key="1">
    <citation type="submission" date="2022-11" db="UniProtKB">
        <authorList>
            <consortium name="WormBaseParasite"/>
        </authorList>
    </citation>
    <scope>IDENTIFICATION</scope>
</reference>
<protein>
    <submittedName>
        <fullName evidence="3">Uncharacterized protein</fullName>
    </submittedName>
</protein>